<evidence type="ECO:0000256" key="7">
    <source>
        <dbReference type="SAM" id="Phobius"/>
    </source>
</evidence>
<comment type="subcellular location">
    <subcellularLocation>
        <location evidence="1">Cell membrane</location>
        <topology evidence="1">Multi-pass membrane protein</topology>
    </subcellularLocation>
</comment>
<dbReference type="Pfam" id="PF01943">
    <property type="entry name" value="Polysacc_synt"/>
    <property type="match status" value="1"/>
</dbReference>
<feature type="transmembrane region" description="Helical" evidence="7">
    <location>
        <begin position="138"/>
        <end position="157"/>
    </location>
</feature>
<feature type="transmembrane region" description="Helical" evidence="7">
    <location>
        <begin position="375"/>
        <end position="396"/>
    </location>
</feature>
<evidence type="ECO:0000256" key="6">
    <source>
        <dbReference type="ARBA" id="ARBA00049738"/>
    </source>
</evidence>
<keyword evidence="2" id="KW-1003">Cell membrane</keyword>
<organism evidence="8">
    <name type="scientific">Klebsiella pneumoniae</name>
    <dbReference type="NCBI Taxonomy" id="573"/>
    <lineage>
        <taxon>Bacteria</taxon>
        <taxon>Pseudomonadati</taxon>
        <taxon>Pseudomonadota</taxon>
        <taxon>Gammaproteobacteria</taxon>
        <taxon>Enterobacterales</taxon>
        <taxon>Enterobacteriaceae</taxon>
        <taxon>Klebsiella/Raoultella group</taxon>
        <taxon>Klebsiella</taxon>
        <taxon>Klebsiella pneumoniae complex</taxon>
    </lineage>
</organism>
<dbReference type="PANTHER" id="PTHR30250">
    <property type="entry name" value="PST FAMILY PREDICTED COLANIC ACID TRANSPORTER"/>
    <property type="match status" value="1"/>
</dbReference>
<name>A0A0G3EWT2_KLEPN</name>
<keyword evidence="3 7" id="KW-0812">Transmembrane</keyword>
<keyword evidence="4 7" id="KW-1133">Transmembrane helix</keyword>
<feature type="transmembrane region" description="Helical" evidence="7">
    <location>
        <begin position="286"/>
        <end position="310"/>
    </location>
</feature>
<dbReference type="EMBL" id="KR007674">
    <property type="protein sequence ID" value="AKJ75345.1"/>
    <property type="molecule type" value="Genomic_DNA"/>
</dbReference>
<proteinExistence type="predicted"/>
<evidence type="ECO:0000256" key="1">
    <source>
        <dbReference type="ARBA" id="ARBA00004651"/>
    </source>
</evidence>
<dbReference type="InterPro" id="IPR050833">
    <property type="entry name" value="Poly_Biosynth_Transport"/>
</dbReference>
<dbReference type="InterPro" id="IPR002797">
    <property type="entry name" value="Polysacc_synth"/>
</dbReference>
<feature type="transmembrane region" description="Helical" evidence="7">
    <location>
        <begin position="40"/>
        <end position="61"/>
    </location>
</feature>
<feature type="transmembrane region" description="Helical" evidence="7">
    <location>
        <begin position="316"/>
        <end position="338"/>
    </location>
</feature>
<feature type="transmembrane region" description="Helical" evidence="7">
    <location>
        <begin position="163"/>
        <end position="183"/>
    </location>
</feature>
<evidence type="ECO:0000256" key="3">
    <source>
        <dbReference type="ARBA" id="ARBA00022692"/>
    </source>
</evidence>
<feature type="transmembrane region" description="Helical" evidence="7">
    <location>
        <begin position="350"/>
        <end position="369"/>
    </location>
</feature>
<evidence type="ECO:0000256" key="5">
    <source>
        <dbReference type="ARBA" id="ARBA00023136"/>
    </source>
</evidence>
<gene>
    <name evidence="8" type="primary">wzx</name>
    <name evidence="8" type="ORF">NCSR101_00018</name>
</gene>
<sequence>MYSNAFWMMAEKLVSIIGLVFVNSYMAKYIGPTDFGKITFATTIFTFVQTMAWFGGQNILFKRMSEKRKSGIALALHTQKQRRVIFALSSLIALFYLFFFTDTLTFVFGVANCIATYYIVMDVFAVYNNTQLISRINVLTNGAGLCIALIVRFLISYLELPVYTFSIPIILIPAIPYVIRYIYFHNTIEDTAVLKSKTKKYNKYLISAGGSLLLSTLSIVIYTQVSNIFLAKITSYSNLGIYNVALTLGSAYSFISVALITSFFSKIYQEKDFEKMSRLLTLINRIVIVITIFILFGFYFLGPYIISMLYGSAYKLAVELVPIIILATMFSSLGTICYRFIIKYSGYKYLSYKMTLTSLLSIPFSYVMINRYDVFGAAYCFLVVEVLSCTLLNYFFRSGMILRIHLNVIGLMRR</sequence>
<evidence type="ECO:0000256" key="4">
    <source>
        <dbReference type="ARBA" id="ARBA00022989"/>
    </source>
</evidence>
<keyword evidence="5 7" id="KW-0472">Membrane</keyword>
<accession>A0A0G3EWT2</accession>
<dbReference type="GO" id="GO:0005886">
    <property type="term" value="C:plasma membrane"/>
    <property type="evidence" value="ECO:0007669"/>
    <property type="project" value="UniProtKB-SubCell"/>
</dbReference>
<evidence type="ECO:0000313" key="8">
    <source>
        <dbReference type="EMBL" id="AKJ75345.1"/>
    </source>
</evidence>
<dbReference type="RefSeq" id="WP_096106575.1">
    <property type="nucleotide sequence ID" value="NZ_JABXRS010000001.1"/>
</dbReference>
<dbReference type="PANTHER" id="PTHR30250:SF11">
    <property type="entry name" value="O-ANTIGEN TRANSPORTER-RELATED"/>
    <property type="match status" value="1"/>
</dbReference>
<evidence type="ECO:0000256" key="2">
    <source>
        <dbReference type="ARBA" id="ARBA00022475"/>
    </source>
</evidence>
<feature type="transmembrane region" description="Helical" evidence="7">
    <location>
        <begin position="204"/>
        <end position="225"/>
    </location>
</feature>
<reference evidence="8" key="1">
    <citation type="journal article" date="2015" name="Genome Biol. Evol.">
        <title>Extensive Capsule Locus Variation and Large-Scale Genomic Recombination within the Klebsiella pneumoniae Clonal Group 258.</title>
        <authorList>
            <person name="Wyres K.L."/>
            <person name="Gorrie C."/>
            <person name="Edwards D.J."/>
            <person name="Wertheim H.F."/>
            <person name="Hsu L.Y."/>
            <person name="Van Kinh N."/>
            <person name="Zadoks R."/>
            <person name="Baker S."/>
            <person name="Holt K.E."/>
        </authorList>
    </citation>
    <scope>NUCLEOTIDE SEQUENCE</scope>
    <source>
        <strain evidence="8">NCSR101</strain>
    </source>
</reference>
<feature type="transmembrane region" description="Helical" evidence="7">
    <location>
        <begin position="245"/>
        <end position="265"/>
    </location>
</feature>
<protein>
    <recommendedName>
        <fullName evidence="6">Putative O-antigen transporter</fullName>
    </recommendedName>
</protein>
<feature type="transmembrane region" description="Helical" evidence="7">
    <location>
        <begin position="106"/>
        <end position="126"/>
    </location>
</feature>
<feature type="transmembrane region" description="Helical" evidence="7">
    <location>
        <begin position="82"/>
        <end position="100"/>
    </location>
</feature>
<dbReference type="AlphaFoldDB" id="A0A0G3EWT2"/>